<reference evidence="1 3" key="1">
    <citation type="journal article" date="2008" name="Science">
        <title>The Physcomitrella genome reveals evolutionary insights into the conquest of land by plants.</title>
        <authorList>
            <person name="Rensing S."/>
            <person name="Lang D."/>
            <person name="Zimmer A."/>
            <person name="Terry A."/>
            <person name="Salamov A."/>
            <person name="Shapiro H."/>
            <person name="Nishiyama T."/>
            <person name="Perroud P.-F."/>
            <person name="Lindquist E."/>
            <person name="Kamisugi Y."/>
            <person name="Tanahashi T."/>
            <person name="Sakakibara K."/>
            <person name="Fujita T."/>
            <person name="Oishi K."/>
            <person name="Shin-I T."/>
            <person name="Kuroki Y."/>
            <person name="Toyoda A."/>
            <person name="Suzuki Y."/>
            <person name="Hashimoto A."/>
            <person name="Yamaguchi K."/>
            <person name="Sugano A."/>
            <person name="Kohara Y."/>
            <person name="Fujiyama A."/>
            <person name="Anterola A."/>
            <person name="Aoki S."/>
            <person name="Ashton N."/>
            <person name="Barbazuk W.B."/>
            <person name="Barker E."/>
            <person name="Bennetzen J."/>
            <person name="Bezanilla M."/>
            <person name="Blankenship R."/>
            <person name="Cho S.H."/>
            <person name="Dutcher S."/>
            <person name="Estelle M."/>
            <person name="Fawcett J.A."/>
            <person name="Gundlach H."/>
            <person name="Hanada K."/>
            <person name="Heyl A."/>
            <person name="Hicks K.A."/>
            <person name="Hugh J."/>
            <person name="Lohr M."/>
            <person name="Mayer K."/>
            <person name="Melkozernov A."/>
            <person name="Murata T."/>
            <person name="Nelson D."/>
            <person name="Pils B."/>
            <person name="Prigge M."/>
            <person name="Reiss B."/>
            <person name="Renner T."/>
            <person name="Rombauts S."/>
            <person name="Rushton P."/>
            <person name="Sanderfoot A."/>
            <person name="Schween G."/>
            <person name="Shiu S.-H."/>
            <person name="Stueber K."/>
            <person name="Theodoulou F.L."/>
            <person name="Tu H."/>
            <person name="Van de Peer Y."/>
            <person name="Verrier P.J."/>
            <person name="Waters E."/>
            <person name="Wood A."/>
            <person name="Yang L."/>
            <person name="Cove D."/>
            <person name="Cuming A."/>
            <person name="Hasebe M."/>
            <person name="Lucas S."/>
            <person name="Mishler D.B."/>
            <person name="Reski R."/>
            <person name="Grigoriev I."/>
            <person name="Quatrano R.S."/>
            <person name="Boore J.L."/>
        </authorList>
    </citation>
    <scope>NUCLEOTIDE SEQUENCE [LARGE SCALE GENOMIC DNA]</scope>
    <source>
        <strain evidence="2 3">cv. Gransden 2004</strain>
    </source>
</reference>
<evidence type="ECO:0000313" key="3">
    <source>
        <dbReference type="Proteomes" id="UP000006727"/>
    </source>
</evidence>
<dbReference type="Gramene" id="Pp3c18_15640V3.1">
    <property type="protein sequence ID" value="Pp3c18_15640V3.1"/>
    <property type="gene ID" value="Pp3c18_15640"/>
</dbReference>
<dbReference type="EnsemblPlants" id="Pp3c18_15640V3.1">
    <property type="protein sequence ID" value="Pp3c18_15640V3.1"/>
    <property type="gene ID" value="Pp3c18_15640"/>
</dbReference>
<keyword evidence="3" id="KW-1185">Reference proteome</keyword>
<dbReference type="EMBL" id="ABEU02000018">
    <property type="protein sequence ID" value="PNR35289.1"/>
    <property type="molecule type" value="Genomic_DNA"/>
</dbReference>
<dbReference type="AlphaFoldDB" id="A0A2K1J187"/>
<dbReference type="Proteomes" id="UP000006727">
    <property type="component" value="Chromosome 18"/>
</dbReference>
<name>A0A2K1J187_PHYPA</name>
<dbReference type="InParanoid" id="A0A2K1J187"/>
<accession>A0A2K1J187</accession>
<evidence type="ECO:0000313" key="2">
    <source>
        <dbReference type="EnsemblPlants" id="Pp3c18_15640V3.1"/>
    </source>
</evidence>
<gene>
    <name evidence="1" type="ORF">PHYPA_023189</name>
</gene>
<organism evidence="1">
    <name type="scientific">Physcomitrium patens</name>
    <name type="common">Spreading-leaved earth moss</name>
    <name type="synonym">Physcomitrella patens</name>
    <dbReference type="NCBI Taxonomy" id="3218"/>
    <lineage>
        <taxon>Eukaryota</taxon>
        <taxon>Viridiplantae</taxon>
        <taxon>Streptophyta</taxon>
        <taxon>Embryophyta</taxon>
        <taxon>Bryophyta</taxon>
        <taxon>Bryophytina</taxon>
        <taxon>Bryopsida</taxon>
        <taxon>Funariidae</taxon>
        <taxon>Funariales</taxon>
        <taxon>Funariaceae</taxon>
        <taxon>Physcomitrium</taxon>
    </lineage>
</organism>
<protein>
    <submittedName>
        <fullName evidence="1 2">Uncharacterized protein</fullName>
    </submittedName>
</protein>
<proteinExistence type="predicted"/>
<evidence type="ECO:0000313" key="1">
    <source>
        <dbReference type="EMBL" id="PNR35289.1"/>
    </source>
</evidence>
<reference evidence="1 3" key="2">
    <citation type="journal article" date="2018" name="Plant J.">
        <title>The Physcomitrella patens chromosome-scale assembly reveals moss genome structure and evolution.</title>
        <authorList>
            <person name="Lang D."/>
            <person name="Ullrich K.K."/>
            <person name="Murat F."/>
            <person name="Fuchs J."/>
            <person name="Jenkins J."/>
            <person name="Haas F.B."/>
            <person name="Piednoel M."/>
            <person name="Gundlach H."/>
            <person name="Van Bel M."/>
            <person name="Meyberg R."/>
            <person name="Vives C."/>
            <person name="Morata J."/>
            <person name="Symeonidi A."/>
            <person name="Hiss M."/>
            <person name="Muchero W."/>
            <person name="Kamisugi Y."/>
            <person name="Saleh O."/>
            <person name="Blanc G."/>
            <person name="Decker E.L."/>
            <person name="van Gessel N."/>
            <person name="Grimwood J."/>
            <person name="Hayes R.D."/>
            <person name="Graham S.W."/>
            <person name="Gunter L.E."/>
            <person name="McDaniel S.F."/>
            <person name="Hoernstein S.N.W."/>
            <person name="Larsson A."/>
            <person name="Li F.W."/>
            <person name="Perroud P.F."/>
            <person name="Phillips J."/>
            <person name="Ranjan P."/>
            <person name="Rokshar D.S."/>
            <person name="Rothfels C.J."/>
            <person name="Schneider L."/>
            <person name="Shu S."/>
            <person name="Stevenson D.W."/>
            <person name="Thummler F."/>
            <person name="Tillich M."/>
            <person name="Villarreal Aguilar J.C."/>
            <person name="Widiez T."/>
            <person name="Wong G.K."/>
            <person name="Wymore A."/>
            <person name="Zhang Y."/>
            <person name="Zimmer A.D."/>
            <person name="Quatrano R.S."/>
            <person name="Mayer K.F.X."/>
            <person name="Goodstein D."/>
            <person name="Casacuberta J.M."/>
            <person name="Vandepoele K."/>
            <person name="Reski R."/>
            <person name="Cuming A.C."/>
            <person name="Tuskan G.A."/>
            <person name="Maumus F."/>
            <person name="Salse J."/>
            <person name="Schmutz J."/>
            <person name="Rensing S.A."/>
        </authorList>
    </citation>
    <scope>NUCLEOTIDE SEQUENCE [LARGE SCALE GENOMIC DNA]</scope>
    <source>
        <strain evidence="2 3">cv. Gransden 2004</strain>
    </source>
</reference>
<sequence>MALCYMPRVGEAHILLRHQGSDSQ</sequence>
<reference evidence="2" key="3">
    <citation type="submission" date="2020-12" db="UniProtKB">
        <authorList>
            <consortium name="EnsemblPlants"/>
        </authorList>
    </citation>
    <scope>IDENTIFICATION</scope>
</reference>